<evidence type="ECO:0000259" key="8">
    <source>
        <dbReference type="SMART" id="SM00746"/>
    </source>
</evidence>
<gene>
    <name evidence="9" type="primary">LOC106096998</name>
</gene>
<dbReference type="GeneTree" id="ENSGT00940000166582"/>
<feature type="domain" description="TRASH" evidence="8">
    <location>
        <begin position="384"/>
        <end position="419"/>
    </location>
</feature>
<dbReference type="Pfam" id="PF12012">
    <property type="entry name" value="DUF3504"/>
    <property type="match status" value="1"/>
</dbReference>
<evidence type="ECO:0000256" key="6">
    <source>
        <dbReference type="ARBA" id="ARBA00022833"/>
    </source>
</evidence>
<evidence type="ECO:0000256" key="4">
    <source>
        <dbReference type="ARBA" id="ARBA00022737"/>
    </source>
</evidence>
<feature type="domain" description="TRASH" evidence="8">
    <location>
        <begin position="186"/>
        <end position="221"/>
    </location>
</feature>
<reference evidence="10" key="1">
    <citation type="submission" date="2012-01" db="EMBL/GenBank/DDBJ databases">
        <title>The Genome Sequence of Oreochromis niloticus (Nile Tilapia).</title>
        <authorList>
            <consortium name="Broad Institute Genome Assembly Team"/>
            <consortium name="Broad Institute Sequencing Platform"/>
            <person name="Di Palma F."/>
            <person name="Johnson J."/>
            <person name="Lander E.S."/>
            <person name="Lindblad-Toh K."/>
        </authorList>
    </citation>
    <scope>NUCLEOTIDE SEQUENCE [LARGE SCALE GENOMIC DNA]</scope>
</reference>
<dbReference type="Ensembl" id="ENSONIT00000048590.1">
    <property type="protein sequence ID" value="ENSONIP00000035245.1"/>
    <property type="gene ID" value="ENSONIG00000027379.1"/>
</dbReference>
<feature type="domain" description="TRASH" evidence="8">
    <location>
        <begin position="471"/>
        <end position="506"/>
    </location>
</feature>
<keyword evidence="3" id="KW-0479">Metal-binding</keyword>
<name>A0A669BLF3_ORENI</name>
<accession>A0A669BLF3</accession>
<keyword evidence="10" id="KW-1185">Reference proteome</keyword>
<dbReference type="OMA" id="RSECRMC"/>
<keyword evidence="4" id="KW-0677">Repeat</keyword>
<keyword evidence="7" id="KW-0832">Ubl conjugation</keyword>
<protein>
    <recommendedName>
        <fullName evidence="8">TRASH domain-containing protein</fullName>
    </recommendedName>
</protein>
<dbReference type="InterPro" id="IPR010507">
    <property type="entry name" value="Znf_MYM"/>
</dbReference>
<feature type="domain" description="TRASH" evidence="8">
    <location>
        <begin position="430"/>
        <end position="465"/>
    </location>
</feature>
<reference evidence="9" key="2">
    <citation type="submission" date="2025-08" db="UniProtKB">
        <authorList>
            <consortium name="Ensembl"/>
        </authorList>
    </citation>
    <scope>IDENTIFICATION</scope>
</reference>
<dbReference type="Pfam" id="PF25561">
    <property type="entry name" value="QRICH1"/>
    <property type="match status" value="1"/>
</dbReference>
<dbReference type="InterPro" id="IPR051284">
    <property type="entry name" value="ZnF_MYMT-QRICH1"/>
</dbReference>
<dbReference type="InterPro" id="IPR057926">
    <property type="entry name" value="QRICH1_dom"/>
</dbReference>
<dbReference type="Pfam" id="PF06467">
    <property type="entry name" value="zf-FCS"/>
    <property type="match status" value="2"/>
</dbReference>
<dbReference type="Proteomes" id="UP000005207">
    <property type="component" value="Linkage group LG22"/>
</dbReference>
<dbReference type="SMART" id="SM00746">
    <property type="entry name" value="TRASH"/>
    <property type="match status" value="8"/>
</dbReference>
<evidence type="ECO:0000256" key="7">
    <source>
        <dbReference type="ARBA" id="ARBA00022843"/>
    </source>
</evidence>
<feature type="domain" description="TRASH" evidence="8">
    <location>
        <begin position="102"/>
        <end position="142"/>
    </location>
</feature>
<evidence type="ECO:0000256" key="2">
    <source>
        <dbReference type="ARBA" id="ARBA00022553"/>
    </source>
</evidence>
<dbReference type="AlphaFoldDB" id="A0A669BLF3"/>
<keyword evidence="2" id="KW-0597">Phosphoprotein</keyword>
<evidence type="ECO:0000256" key="3">
    <source>
        <dbReference type="ARBA" id="ARBA00022723"/>
    </source>
</evidence>
<dbReference type="GO" id="GO:0008270">
    <property type="term" value="F:zinc ion binding"/>
    <property type="evidence" value="ECO:0007669"/>
    <property type="project" value="UniProtKB-KW"/>
</dbReference>
<dbReference type="PANTHER" id="PTHR45736">
    <property type="entry name" value="ZINC FINGER MYM-TYPE PROTEIN"/>
    <property type="match status" value="1"/>
</dbReference>
<organism evidence="9 10">
    <name type="scientific">Oreochromis niloticus</name>
    <name type="common">Nile tilapia</name>
    <name type="synonym">Tilapia nilotica</name>
    <dbReference type="NCBI Taxonomy" id="8128"/>
    <lineage>
        <taxon>Eukaryota</taxon>
        <taxon>Metazoa</taxon>
        <taxon>Chordata</taxon>
        <taxon>Craniata</taxon>
        <taxon>Vertebrata</taxon>
        <taxon>Euteleostomi</taxon>
        <taxon>Actinopterygii</taxon>
        <taxon>Neopterygii</taxon>
        <taxon>Teleostei</taxon>
        <taxon>Neoteleostei</taxon>
        <taxon>Acanthomorphata</taxon>
        <taxon>Ovalentaria</taxon>
        <taxon>Cichlomorphae</taxon>
        <taxon>Cichliformes</taxon>
        <taxon>Cichlidae</taxon>
        <taxon>African cichlids</taxon>
        <taxon>Pseudocrenilabrinae</taxon>
        <taxon>Oreochromini</taxon>
        <taxon>Oreochromis</taxon>
    </lineage>
</organism>
<feature type="domain" description="TRASH" evidence="8">
    <location>
        <begin position="275"/>
        <end position="311"/>
    </location>
</feature>
<evidence type="ECO:0000256" key="1">
    <source>
        <dbReference type="ARBA" id="ARBA00022499"/>
    </source>
</evidence>
<evidence type="ECO:0000313" key="9">
    <source>
        <dbReference type="Ensembl" id="ENSONIP00000035245.1"/>
    </source>
</evidence>
<dbReference type="PANTHER" id="PTHR45736:SF5">
    <property type="entry name" value="ZINC FINGER MYM-TYPE PROTEIN 4"/>
    <property type="match status" value="1"/>
</dbReference>
<sequence>KTEPIDEGYSQSLTASVSHQDIKKEPNVVKDLKIGSVFSLTDESKPAEPSLINTDVPASCSTCKQALMDGETIYQRKNHTGVFCSTSCLLKFYQKIPVRRTCHFCLQVITQPQDILQAPVDNEGTNKDFCSQTCLSSFNYKKQVSTKIPVAPVSSHSQCSMCSRYCIICSESCFLRFCGMNNITVCANCRAHRKTPLTLKMEEGGNKLCSAECLAQFKQKIQTPQPCTMCRNTSPISDMVENKNSENVVELFCTKGCVSAFKIQAVNSSGASLNCDHCGKTAVPTCHLAMSDASIRNFCTLKCGMDFRVMYLIYANKTKPSIATQKHLKAPKRGNTFFTACLTLRFCFSHFYQKNIHVCEKIYFTCSVACFQEFKRVNSITATCEYCKNERIIKDVKRIGGKDCCFCSDACKTLFCQELKGKWGKHCRSCSYCQSISKSLVTTPGEDMDIEFCSEACCSKYKMLLGHVAKCDTCSHKGKLKQSLPLLGEVKYFCGMKCLLHFCSNKVQMLDGGMYHLFRINSFGVYSIFSFLLLEDRRDPKVVVLPVPVPVYVPVPMNMYSQYAPQPVGLPLLVSKTHHKPHKTSQTSSQTAHALTLKADLLRCSVAELSDCLLCFIREVKQSDGEPYSPNRLFYLCLSIQLFLFQNGRLENIFSDLIYDRFSTELTKILKPSVTGCVLSCVEEQFLWDCKQLGAYSPTVLLNTLLFFFCKYFGFTTVEQHRRLSFANITLCTKTSKSNTKTTFLRFHPPTYTYDVPAKKVKKNESEEDFLEMMENQENPLRCPVRLYEFYLSKCPASLRQRSDLFYLQPDRSCLPSSPLWFSPAPLNDSSVEATIIRILAVRGLDVLFSLRAADSESSALVKRLI</sequence>
<keyword evidence="1" id="KW-1017">Isopeptide bond</keyword>
<evidence type="ECO:0000313" key="10">
    <source>
        <dbReference type="Proteomes" id="UP000005207"/>
    </source>
</evidence>
<dbReference type="InterPro" id="IPR011017">
    <property type="entry name" value="TRASH_dom"/>
</dbReference>
<proteinExistence type="predicted"/>
<feature type="domain" description="TRASH" evidence="8">
    <location>
        <begin position="227"/>
        <end position="265"/>
    </location>
</feature>
<dbReference type="SUPFAM" id="SSF57716">
    <property type="entry name" value="Glucocorticoid receptor-like (DNA-binding domain)"/>
    <property type="match status" value="1"/>
</dbReference>
<feature type="domain" description="TRASH" evidence="8">
    <location>
        <begin position="60"/>
        <end position="96"/>
    </location>
</feature>
<reference evidence="9" key="3">
    <citation type="submission" date="2025-09" db="UniProtKB">
        <authorList>
            <consortium name="Ensembl"/>
        </authorList>
    </citation>
    <scope>IDENTIFICATION</scope>
</reference>
<evidence type="ECO:0000256" key="5">
    <source>
        <dbReference type="ARBA" id="ARBA00022771"/>
    </source>
</evidence>
<dbReference type="Pfam" id="PF24900">
    <property type="entry name" value="TRASH_ZMYM4"/>
    <property type="match status" value="1"/>
</dbReference>
<dbReference type="InterPro" id="IPR021893">
    <property type="entry name" value="ZMYM2-like_C"/>
</dbReference>
<keyword evidence="6" id="KW-0862">Zinc</keyword>
<keyword evidence="5" id="KW-0863">Zinc-finger</keyword>